<dbReference type="Proteomes" id="UP000887568">
    <property type="component" value="Unplaced"/>
</dbReference>
<name>A0A914AKX6_PATMI</name>
<dbReference type="AlphaFoldDB" id="A0A914AKX6"/>
<keyword evidence="11" id="KW-1185">Reference proteome</keyword>
<keyword evidence="4" id="KW-0809">Transit peptide</keyword>
<evidence type="ECO:0000256" key="8">
    <source>
        <dbReference type="ARBA" id="ARBA00023271"/>
    </source>
</evidence>
<evidence type="ECO:0000313" key="10">
    <source>
        <dbReference type="EnsemblMetazoa" id="XP_038064650.1"/>
    </source>
</evidence>
<organism evidence="10 11">
    <name type="scientific">Patiria miniata</name>
    <name type="common">Bat star</name>
    <name type="synonym">Asterina miniata</name>
    <dbReference type="NCBI Taxonomy" id="46514"/>
    <lineage>
        <taxon>Eukaryota</taxon>
        <taxon>Metazoa</taxon>
        <taxon>Echinodermata</taxon>
        <taxon>Eleutherozoa</taxon>
        <taxon>Asterozoa</taxon>
        <taxon>Asteroidea</taxon>
        <taxon>Valvatacea</taxon>
        <taxon>Valvatida</taxon>
        <taxon>Asterinidae</taxon>
        <taxon>Patiria</taxon>
    </lineage>
</organism>
<dbReference type="RefSeq" id="XP_038064650.1">
    <property type="nucleotide sequence ID" value="XM_038208722.1"/>
</dbReference>
<evidence type="ECO:0000256" key="6">
    <source>
        <dbReference type="ARBA" id="ARBA00023128"/>
    </source>
</evidence>
<evidence type="ECO:0000256" key="7">
    <source>
        <dbReference type="ARBA" id="ARBA00023163"/>
    </source>
</evidence>
<reference evidence="10" key="1">
    <citation type="submission" date="2022-11" db="UniProtKB">
        <authorList>
            <consortium name="EnsemblMetazoa"/>
        </authorList>
    </citation>
    <scope>IDENTIFICATION</scope>
</reference>
<comment type="similarity">
    <text evidence="2">Belongs to the TEFM family.</text>
</comment>
<evidence type="ECO:0000256" key="5">
    <source>
        <dbReference type="ARBA" id="ARBA00023015"/>
    </source>
</evidence>
<comment type="subcellular location">
    <subcellularLocation>
        <location evidence="1">Mitochondrion matrix</location>
        <location evidence="1">Mitochondrion nucleoid</location>
    </subcellularLocation>
</comment>
<dbReference type="InterPro" id="IPR012337">
    <property type="entry name" value="RNaseH-like_sf"/>
</dbReference>
<keyword evidence="6" id="KW-0496">Mitochondrion</keyword>
<evidence type="ECO:0000256" key="9">
    <source>
        <dbReference type="ARBA" id="ARBA00025262"/>
    </source>
</evidence>
<dbReference type="GO" id="GO:0006392">
    <property type="term" value="P:transcription elongation by mitochondrial RNA polymerase"/>
    <property type="evidence" value="ECO:0007669"/>
    <property type="project" value="InterPro"/>
</dbReference>
<evidence type="ECO:0000256" key="1">
    <source>
        <dbReference type="ARBA" id="ARBA00004436"/>
    </source>
</evidence>
<sequence length="351" mass="39169">MSSFAKLCCRLRFSAQVTCSRSVRRLCQGASNSKDGVLLSGKSDLSNVGKSDDDEDSTKIVQLVNTASEKDLAAMKHVSPNIATCIVSHREANGPFAEVRELLKVPGIGRQTLQRICRGILKPPLQVDVSGNGATTEAQQAGIAASRIESLQDIVAVDVGLRHLSWVYMTRDRQVWQWRVKDIVDIKAGKWDPPAYHKMVTDAIAEMPNPDLYVLEHQPYVNANKATYQMLLFQRTLQSMLFTALNHDQKETGTPHVISMLHTQVGRHFGLQVGGTRMSGQDVVAKILREEAEREDENDEDLPARLSWEDAETFHSATKHEKEHLANCLLQAIAFYDLVVDRVETDRAKIP</sequence>
<dbReference type="OrthoDB" id="5949570at2759"/>
<dbReference type="GO" id="GO:0030337">
    <property type="term" value="F:DNA polymerase processivity factor activity"/>
    <property type="evidence" value="ECO:0007669"/>
    <property type="project" value="TreeGrafter"/>
</dbReference>
<evidence type="ECO:0000256" key="3">
    <source>
        <dbReference type="ARBA" id="ARBA00017000"/>
    </source>
</evidence>
<keyword evidence="7" id="KW-0804">Transcription</keyword>
<comment type="function">
    <text evidence="9">Transcription elongation factor which increases mitochondrial RNA polymerase processivity. Regulates transcription of the mitochondrial genome, including genes important for the oxidative phosphorylation machinery.</text>
</comment>
<dbReference type="SUPFAM" id="SSF47781">
    <property type="entry name" value="RuvA domain 2-like"/>
    <property type="match status" value="1"/>
</dbReference>
<evidence type="ECO:0000313" key="11">
    <source>
        <dbReference type="Proteomes" id="UP000887568"/>
    </source>
</evidence>
<dbReference type="InterPro" id="IPR036397">
    <property type="entry name" value="RNaseH_sf"/>
</dbReference>
<keyword evidence="5" id="KW-0805">Transcription regulation</keyword>
<dbReference type="GO" id="GO:0042645">
    <property type="term" value="C:mitochondrial nucleoid"/>
    <property type="evidence" value="ECO:0007669"/>
    <property type="project" value="UniProtKB-SubCell"/>
</dbReference>
<proteinExistence type="inferred from homology"/>
<keyword evidence="8" id="KW-1135">Mitochondrion nucleoid</keyword>
<dbReference type="EnsemblMetazoa" id="XM_038208722.1">
    <property type="protein sequence ID" value="XP_038064650.1"/>
    <property type="gene ID" value="LOC119735033"/>
</dbReference>
<dbReference type="OMA" id="ESPQMAQ"/>
<dbReference type="InterPro" id="IPR010994">
    <property type="entry name" value="RuvA_2-like"/>
</dbReference>
<dbReference type="GeneID" id="119735033"/>
<dbReference type="PANTHER" id="PTHR21053:SF2">
    <property type="entry name" value="TRANSCRIPTION ELONGATION FACTOR, MITOCHONDRIAL"/>
    <property type="match status" value="1"/>
</dbReference>
<accession>A0A914AKX6</accession>
<dbReference type="PANTHER" id="PTHR21053">
    <property type="entry name" value="TRANSCRIPTION ELONGATION FACTOR, MITOCHONDRIAL"/>
    <property type="match status" value="1"/>
</dbReference>
<dbReference type="GO" id="GO:0003676">
    <property type="term" value="F:nucleic acid binding"/>
    <property type="evidence" value="ECO:0007669"/>
    <property type="project" value="InterPro"/>
</dbReference>
<dbReference type="SUPFAM" id="SSF53098">
    <property type="entry name" value="Ribonuclease H-like"/>
    <property type="match status" value="1"/>
</dbReference>
<protein>
    <recommendedName>
        <fullName evidence="3">Transcription elongation factor, mitochondrial</fullName>
    </recommendedName>
</protein>
<evidence type="ECO:0000256" key="4">
    <source>
        <dbReference type="ARBA" id="ARBA00022946"/>
    </source>
</evidence>
<dbReference type="Pfam" id="PF12836">
    <property type="entry name" value="HHH_3"/>
    <property type="match status" value="1"/>
</dbReference>
<evidence type="ECO:0000256" key="2">
    <source>
        <dbReference type="ARBA" id="ARBA00009086"/>
    </source>
</evidence>
<dbReference type="InterPro" id="IPR039150">
    <property type="entry name" value="TEFM"/>
</dbReference>
<dbReference type="Gene3D" id="3.30.420.10">
    <property type="entry name" value="Ribonuclease H-like superfamily/Ribonuclease H"/>
    <property type="match status" value="1"/>
</dbReference>